<feature type="transmembrane region" description="Helical" evidence="8">
    <location>
        <begin position="118"/>
        <end position="140"/>
    </location>
</feature>
<feature type="transmembrane region" description="Helical" evidence="8">
    <location>
        <begin position="235"/>
        <end position="255"/>
    </location>
</feature>
<keyword evidence="6 8" id="KW-0472">Membrane</keyword>
<evidence type="ECO:0000259" key="9">
    <source>
        <dbReference type="PROSITE" id="PS50850"/>
    </source>
</evidence>
<evidence type="ECO:0000313" key="11">
    <source>
        <dbReference type="Proteomes" id="UP000002218"/>
    </source>
</evidence>
<keyword evidence="3" id="KW-1003">Cell membrane</keyword>
<proteinExistence type="predicted"/>
<feature type="transmembrane region" description="Helical" evidence="8">
    <location>
        <begin position="89"/>
        <end position="106"/>
    </location>
</feature>
<dbReference type="PANTHER" id="PTHR42718:SF47">
    <property type="entry name" value="METHYL VIOLOGEN RESISTANCE PROTEIN SMVA"/>
    <property type="match status" value="1"/>
</dbReference>
<sequence>MTSADMTTPGTPPRRATTADWVGLSVLALACLMYVMDLTVLHLAIPQISEQLAPSSAQLLWIIDVYGFLVAGALVTMGTLGDRIGRRKLLLIGAAAFGLTSILAAFSTTPEMLIVSRALLGLAGATLAPSTLSLIFHMFADPRQRSVAIGIWIGAFSAGSAVGPVLGGLVLEHFWWGAVFLLALPVMVALLILGPIVLPEYKDPGAGRLDLLSVLMSVAAVLAMIFGLKEIAQDGVTPLPVGLIVGGLVIGLIWIRRQRRLTDPMIDVSLFRIGSFRTALSVNFLAVFISVGYFLFLAQYLQLIVGLSPLQSGLWSLPSAAGFIVGSQLGPRIVRRVQPATIIATGLGLSAVGLGLLTQVGVTDGLWIIVTSSVIISVGLGPVFGLTTELIVGTAPPEKAGAASGISETAAELGGALGIAILGSVGVAIYRGQLATTLPAGLPSAAADAASDTLGGAVVAAASLPPAQGVAVVDAAATAFVTGLQVVSAVATVIAVIIAVVSWFALRQPRPAAGGDPAADGGASSGDAAAADAVGREAERPPAPAHPSPRSGPDDRLCCADC</sequence>
<dbReference type="GO" id="GO:0005886">
    <property type="term" value="C:plasma membrane"/>
    <property type="evidence" value="ECO:0007669"/>
    <property type="project" value="UniProtKB-SubCell"/>
</dbReference>
<dbReference type="InParanoid" id="C8X8X0"/>
<reference evidence="10 11" key="2">
    <citation type="journal article" date="2010" name="Stand. Genomic Sci.">
        <title>Complete genome sequence of Nakamurella multipartita type strain (Y-104).</title>
        <authorList>
            <person name="Tice H."/>
            <person name="Mayilraj S."/>
            <person name="Sims D."/>
            <person name="Lapidus A."/>
            <person name="Nolan M."/>
            <person name="Lucas S."/>
            <person name="Glavina Del Rio T."/>
            <person name="Copeland A."/>
            <person name="Cheng J.F."/>
            <person name="Meincke L."/>
            <person name="Bruce D."/>
            <person name="Goodwin L."/>
            <person name="Pitluck S."/>
            <person name="Ivanova N."/>
            <person name="Mavromatis K."/>
            <person name="Ovchinnikova G."/>
            <person name="Pati A."/>
            <person name="Chen A."/>
            <person name="Palaniappan K."/>
            <person name="Land M."/>
            <person name="Hauser L."/>
            <person name="Chang Y.J."/>
            <person name="Jeffries C.D."/>
            <person name="Detter J.C."/>
            <person name="Brettin T."/>
            <person name="Rohde M."/>
            <person name="Goker M."/>
            <person name="Bristow J."/>
            <person name="Eisen J.A."/>
            <person name="Markowitz V."/>
            <person name="Hugenholtz P."/>
            <person name="Kyrpides N.C."/>
            <person name="Klenk H.P."/>
            <person name="Chen F."/>
        </authorList>
    </citation>
    <scope>NUCLEOTIDE SEQUENCE [LARGE SCALE GENOMIC DNA]</scope>
    <source>
        <strain evidence="11">ATCC 700099 / DSM 44233 / CIP 104796 / JCM 9543 / NBRC 105858 / Y-104</strain>
    </source>
</reference>
<name>C8X8X0_NAKMY</name>
<evidence type="ECO:0000256" key="2">
    <source>
        <dbReference type="ARBA" id="ARBA00022448"/>
    </source>
</evidence>
<evidence type="ECO:0000256" key="1">
    <source>
        <dbReference type="ARBA" id="ARBA00004651"/>
    </source>
</evidence>
<dbReference type="PRINTS" id="PR01036">
    <property type="entry name" value="TCRTETB"/>
</dbReference>
<dbReference type="AlphaFoldDB" id="C8X8X0"/>
<keyword evidence="2" id="KW-0813">Transport</keyword>
<dbReference type="InterPro" id="IPR020846">
    <property type="entry name" value="MFS_dom"/>
</dbReference>
<feature type="compositionally biased region" description="Basic and acidic residues" evidence="7">
    <location>
        <begin position="552"/>
        <end position="562"/>
    </location>
</feature>
<dbReference type="EMBL" id="CP001737">
    <property type="protein sequence ID" value="ACV81068.1"/>
    <property type="molecule type" value="Genomic_DNA"/>
</dbReference>
<dbReference type="InterPro" id="IPR011701">
    <property type="entry name" value="MFS"/>
</dbReference>
<reference evidence="11" key="1">
    <citation type="submission" date="2009-09" db="EMBL/GenBank/DDBJ databases">
        <title>The complete genome of Nakamurella multipartita DSM 44233.</title>
        <authorList>
            <consortium name="US DOE Joint Genome Institute (JGI-PGF)"/>
            <person name="Lucas S."/>
            <person name="Copeland A."/>
            <person name="Lapidus A."/>
            <person name="Glavina del Rio T."/>
            <person name="Dalin E."/>
            <person name="Tice H."/>
            <person name="Bruce D."/>
            <person name="Goodwin L."/>
            <person name="Pitluck S."/>
            <person name="Kyrpides N."/>
            <person name="Mavromatis K."/>
            <person name="Ivanova N."/>
            <person name="Ovchinnikova G."/>
            <person name="Sims D."/>
            <person name="Meincke L."/>
            <person name="Brettin T."/>
            <person name="Detter J.C."/>
            <person name="Han C."/>
            <person name="Larimer F."/>
            <person name="Land M."/>
            <person name="Hauser L."/>
            <person name="Markowitz V."/>
            <person name="Cheng J.-F."/>
            <person name="Hugenholtz P."/>
            <person name="Woyke T."/>
            <person name="Wu D."/>
            <person name="Klenk H.-P."/>
            <person name="Eisen J.A."/>
        </authorList>
    </citation>
    <scope>NUCLEOTIDE SEQUENCE [LARGE SCALE GENOMIC DNA]</scope>
    <source>
        <strain evidence="11">ATCC 700099 / DSM 44233 / CIP 104796 / JCM 9543 / NBRC 105858 / Y-104</strain>
    </source>
</reference>
<feature type="transmembrane region" description="Helical" evidence="8">
    <location>
        <begin position="21"/>
        <end position="45"/>
    </location>
</feature>
<feature type="transmembrane region" description="Helical" evidence="8">
    <location>
        <begin position="366"/>
        <end position="392"/>
    </location>
</feature>
<dbReference type="PANTHER" id="PTHR42718">
    <property type="entry name" value="MAJOR FACILITATOR SUPERFAMILY MULTIDRUG TRANSPORTER MFSC"/>
    <property type="match status" value="1"/>
</dbReference>
<organism evidence="10 11">
    <name type="scientific">Nakamurella multipartita (strain ATCC 700099 / DSM 44233 / CIP 104796 / JCM 9543 / NBRC 105858 / Y-104)</name>
    <name type="common">Microsphaera multipartita</name>
    <dbReference type="NCBI Taxonomy" id="479431"/>
    <lineage>
        <taxon>Bacteria</taxon>
        <taxon>Bacillati</taxon>
        <taxon>Actinomycetota</taxon>
        <taxon>Actinomycetes</taxon>
        <taxon>Nakamurellales</taxon>
        <taxon>Nakamurellaceae</taxon>
        <taxon>Nakamurella</taxon>
    </lineage>
</organism>
<evidence type="ECO:0000313" key="10">
    <source>
        <dbReference type="EMBL" id="ACV81068.1"/>
    </source>
</evidence>
<dbReference type="RefSeq" id="WP_015749879.1">
    <property type="nucleotide sequence ID" value="NC_013235.1"/>
</dbReference>
<dbReference type="eggNOG" id="COG0477">
    <property type="taxonomic scope" value="Bacteria"/>
</dbReference>
<feature type="transmembrane region" description="Helical" evidence="8">
    <location>
        <begin position="342"/>
        <end position="360"/>
    </location>
</feature>
<dbReference type="PROSITE" id="PS50850">
    <property type="entry name" value="MFS"/>
    <property type="match status" value="1"/>
</dbReference>
<feature type="transmembrane region" description="Helical" evidence="8">
    <location>
        <begin position="276"/>
        <end position="301"/>
    </location>
</feature>
<keyword evidence="5 8" id="KW-1133">Transmembrane helix</keyword>
<evidence type="ECO:0000256" key="5">
    <source>
        <dbReference type="ARBA" id="ARBA00022989"/>
    </source>
</evidence>
<feature type="transmembrane region" description="Helical" evidence="8">
    <location>
        <begin position="173"/>
        <end position="197"/>
    </location>
</feature>
<feature type="transmembrane region" description="Helical" evidence="8">
    <location>
        <begin position="147"/>
        <end position="167"/>
    </location>
</feature>
<feature type="transmembrane region" description="Helical" evidence="8">
    <location>
        <begin position="313"/>
        <end position="330"/>
    </location>
</feature>
<feature type="transmembrane region" description="Helical" evidence="8">
    <location>
        <begin position="413"/>
        <end position="430"/>
    </location>
</feature>
<gene>
    <name evidence="10" type="ordered locus">Namu_4792</name>
</gene>
<feature type="transmembrane region" description="Helical" evidence="8">
    <location>
        <begin position="209"/>
        <end position="229"/>
    </location>
</feature>
<dbReference type="Proteomes" id="UP000002218">
    <property type="component" value="Chromosome"/>
</dbReference>
<dbReference type="InterPro" id="IPR036259">
    <property type="entry name" value="MFS_trans_sf"/>
</dbReference>
<feature type="transmembrane region" description="Helical" evidence="8">
    <location>
        <begin position="57"/>
        <end position="77"/>
    </location>
</feature>
<dbReference type="GO" id="GO:0022857">
    <property type="term" value="F:transmembrane transporter activity"/>
    <property type="evidence" value="ECO:0007669"/>
    <property type="project" value="InterPro"/>
</dbReference>
<keyword evidence="11" id="KW-1185">Reference proteome</keyword>
<dbReference type="CDD" id="cd17321">
    <property type="entry name" value="MFS_MMR_MDR_like"/>
    <property type="match status" value="1"/>
</dbReference>
<dbReference type="KEGG" id="nml:Namu_4792"/>
<dbReference type="HOGENOM" id="CLU_000960_28_2_11"/>
<evidence type="ECO:0000256" key="4">
    <source>
        <dbReference type="ARBA" id="ARBA00022692"/>
    </source>
</evidence>
<dbReference type="SUPFAM" id="SSF103473">
    <property type="entry name" value="MFS general substrate transporter"/>
    <property type="match status" value="1"/>
</dbReference>
<feature type="region of interest" description="Disordered" evidence="7">
    <location>
        <begin position="512"/>
        <end position="562"/>
    </location>
</feature>
<comment type="subcellular location">
    <subcellularLocation>
        <location evidence="1">Cell membrane</location>
        <topology evidence="1">Multi-pass membrane protein</topology>
    </subcellularLocation>
</comment>
<feature type="compositionally biased region" description="Low complexity" evidence="7">
    <location>
        <begin position="512"/>
        <end position="533"/>
    </location>
</feature>
<evidence type="ECO:0000256" key="8">
    <source>
        <dbReference type="SAM" id="Phobius"/>
    </source>
</evidence>
<evidence type="ECO:0000256" key="3">
    <source>
        <dbReference type="ARBA" id="ARBA00022475"/>
    </source>
</evidence>
<protein>
    <submittedName>
        <fullName evidence="10">Major facilitator superfamily MFS_1</fullName>
    </submittedName>
</protein>
<dbReference type="Gene3D" id="1.20.1720.10">
    <property type="entry name" value="Multidrug resistance protein D"/>
    <property type="match status" value="2"/>
</dbReference>
<feature type="transmembrane region" description="Helical" evidence="8">
    <location>
        <begin position="486"/>
        <end position="506"/>
    </location>
</feature>
<evidence type="ECO:0000256" key="6">
    <source>
        <dbReference type="ARBA" id="ARBA00023136"/>
    </source>
</evidence>
<feature type="domain" description="Major facilitator superfamily (MFS) profile" evidence="9">
    <location>
        <begin position="23"/>
        <end position="510"/>
    </location>
</feature>
<dbReference type="STRING" id="479431.Namu_4792"/>
<dbReference type="OrthoDB" id="4172724at2"/>
<keyword evidence="4 8" id="KW-0812">Transmembrane</keyword>
<accession>C8X8X0</accession>
<dbReference type="Pfam" id="PF07690">
    <property type="entry name" value="MFS_1"/>
    <property type="match status" value="1"/>
</dbReference>
<evidence type="ECO:0000256" key="7">
    <source>
        <dbReference type="SAM" id="MobiDB-lite"/>
    </source>
</evidence>